<reference evidence="2 3" key="1">
    <citation type="submission" date="2017-04" db="EMBL/GenBank/DDBJ databases">
        <title>Novel microbial lineages endemic to geothermal iron-oxide mats fill important gaps in the evolutionary history of Archaea.</title>
        <authorList>
            <person name="Jay Z.J."/>
            <person name="Beam J.P."/>
            <person name="Dlakic M."/>
            <person name="Rusch D.B."/>
            <person name="Kozubal M.A."/>
            <person name="Inskeep W.P."/>
        </authorList>
    </citation>
    <scope>NUCLEOTIDE SEQUENCE [LARGE SCALE GENOMIC DNA]</scope>
    <source>
        <strain evidence="2">OSP_D</strain>
    </source>
</reference>
<dbReference type="AlphaFoldDB" id="A0A2R6A704"/>
<proteinExistence type="predicted"/>
<organism evidence="2 3">
    <name type="scientific">Candidatus Marsarchaeota G1 archaeon OSP_D</name>
    <dbReference type="NCBI Taxonomy" id="1978155"/>
    <lineage>
        <taxon>Archaea</taxon>
        <taxon>Candidatus Marsarchaeota</taxon>
        <taxon>Candidatus Marsarchaeota group 1</taxon>
    </lineage>
</organism>
<keyword evidence="1" id="KW-0472">Membrane</keyword>
<accession>A0A2R6A704</accession>
<feature type="transmembrane region" description="Helical" evidence="1">
    <location>
        <begin position="40"/>
        <end position="62"/>
    </location>
</feature>
<evidence type="ECO:0000256" key="1">
    <source>
        <dbReference type="SAM" id="Phobius"/>
    </source>
</evidence>
<evidence type="ECO:0000313" key="2">
    <source>
        <dbReference type="EMBL" id="PSN82252.1"/>
    </source>
</evidence>
<keyword evidence="1" id="KW-1133">Transmembrane helix</keyword>
<feature type="transmembrane region" description="Helical" evidence="1">
    <location>
        <begin position="7"/>
        <end position="28"/>
    </location>
</feature>
<feature type="transmembrane region" description="Helical" evidence="1">
    <location>
        <begin position="107"/>
        <end position="128"/>
    </location>
</feature>
<dbReference type="EMBL" id="NEXC01000088">
    <property type="protein sequence ID" value="PSN82252.1"/>
    <property type="molecule type" value="Genomic_DNA"/>
</dbReference>
<protein>
    <submittedName>
        <fullName evidence="2">Uncharacterized protein</fullName>
    </submittedName>
</protein>
<dbReference type="Proteomes" id="UP000240880">
    <property type="component" value="Unassembled WGS sequence"/>
</dbReference>
<sequence length="132" mass="14489">MNYQKAVMSVVYALFSYLLIFVALPYLLRNYAPQESVHMFLNSSSIIVAAILIALSAISALFSHTKIRGVFGVALGFVSFAFVSEAFKSVSAVYHISGEYIVVNYAFLVELLKLFCLFEAAIGVTRLVGDNS</sequence>
<keyword evidence="1" id="KW-0812">Transmembrane</keyword>
<comment type="caution">
    <text evidence="2">The sequence shown here is derived from an EMBL/GenBank/DDBJ whole genome shotgun (WGS) entry which is preliminary data.</text>
</comment>
<gene>
    <name evidence="2" type="ORF">B9Q01_08605</name>
</gene>
<name>A0A2R6A704_9ARCH</name>
<feature type="transmembrane region" description="Helical" evidence="1">
    <location>
        <begin position="69"/>
        <end position="87"/>
    </location>
</feature>
<evidence type="ECO:0000313" key="3">
    <source>
        <dbReference type="Proteomes" id="UP000240880"/>
    </source>
</evidence>